<feature type="domain" description="Helicase-associated" evidence="1">
    <location>
        <begin position="218"/>
        <end position="277"/>
    </location>
</feature>
<dbReference type="Pfam" id="PF03457">
    <property type="entry name" value="HA"/>
    <property type="match status" value="4"/>
</dbReference>
<dbReference type="EMBL" id="JAPDPJ010000092">
    <property type="protein sequence ID" value="MCW3789255.1"/>
    <property type="molecule type" value="Genomic_DNA"/>
</dbReference>
<reference evidence="2" key="1">
    <citation type="submission" date="2022-10" db="EMBL/GenBank/DDBJ databases">
        <authorList>
            <person name="Yu W.X."/>
        </authorList>
    </citation>
    <scope>NUCLEOTIDE SEQUENCE</scope>
    <source>
        <strain evidence="2">AAT</strain>
    </source>
</reference>
<proteinExistence type="predicted"/>
<keyword evidence="3" id="KW-1185">Reference proteome</keyword>
<comment type="caution">
    <text evidence="2">The sequence shown here is derived from an EMBL/GenBank/DDBJ whole genome shotgun (WGS) entry which is preliminary data.</text>
</comment>
<feature type="domain" description="Helicase-associated" evidence="1">
    <location>
        <begin position="143"/>
        <end position="200"/>
    </location>
</feature>
<dbReference type="InterPro" id="IPR005114">
    <property type="entry name" value="Helicase_assoc"/>
</dbReference>
<dbReference type="Gene3D" id="6.10.140.530">
    <property type="match status" value="4"/>
</dbReference>
<dbReference type="Proteomes" id="UP001209229">
    <property type="component" value="Unassembled WGS sequence"/>
</dbReference>
<name>A0AAE3SH70_9BACT</name>
<evidence type="ECO:0000313" key="2">
    <source>
        <dbReference type="EMBL" id="MCW3789255.1"/>
    </source>
</evidence>
<gene>
    <name evidence="2" type="ORF">OM075_22515</name>
</gene>
<sequence>MTKVLEGRWIGMFLELVDYKNKNGHANVPAKYPLNKSLGYWVRRQRLVYHEGTMDLKRENLLYMIGFNFRLMAFHDWDNMYTKLLKFQKQFGHTNVTESNSDSQLQNWLVYQRKLYWKGKLHHSKIKKLKSAGVEMKNKTINRWEEMFDELVLFKKEHGHLLVCSSYGAKNELVNFMKVLRRTKDTMSKERKEKLNDLGFNWNPQQSVTALLNKERANEQWLIRYEELKEYKQQFGTCYIVTTSKNYKSLANWVSIQRTHISKLSKERISLLNEIDFFKDNQQEIKR</sequence>
<feature type="domain" description="Helicase-associated" evidence="1">
    <location>
        <begin position="75"/>
        <end position="133"/>
    </location>
</feature>
<organism evidence="2 3">
    <name type="scientific">Plebeiibacterium sediminum</name>
    <dbReference type="NCBI Taxonomy" id="2992112"/>
    <lineage>
        <taxon>Bacteria</taxon>
        <taxon>Pseudomonadati</taxon>
        <taxon>Bacteroidota</taxon>
        <taxon>Bacteroidia</taxon>
        <taxon>Marinilabiliales</taxon>
        <taxon>Marinilabiliaceae</taxon>
        <taxon>Plebeiibacterium</taxon>
    </lineage>
</organism>
<protein>
    <submittedName>
        <fullName evidence="2">Helicase associated domain-containing protein</fullName>
    </submittedName>
</protein>
<evidence type="ECO:0000259" key="1">
    <source>
        <dbReference type="Pfam" id="PF03457"/>
    </source>
</evidence>
<feature type="domain" description="Helicase-associated" evidence="1">
    <location>
        <begin position="8"/>
        <end position="67"/>
    </location>
</feature>
<dbReference type="PANTHER" id="PTHR33418:SF1">
    <property type="entry name" value="HELICASE-ASSOCIATED DOMAIN-CONTAINING PROTEIN"/>
    <property type="match status" value="1"/>
</dbReference>
<dbReference type="AlphaFoldDB" id="A0AAE3SH70"/>
<evidence type="ECO:0000313" key="3">
    <source>
        <dbReference type="Proteomes" id="UP001209229"/>
    </source>
</evidence>
<accession>A0AAE3SH70</accession>
<dbReference type="PANTHER" id="PTHR33418">
    <property type="entry name" value="HELICASE-ASSOCIATED"/>
    <property type="match status" value="1"/>
</dbReference>
<dbReference type="RefSeq" id="WP_301192812.1">
    <property type="nucleotide sequence ID" value="NZ_JAPDPJ010000092.1"/>
</dbReference>